<feature type="non-terminal residue" evidence="2">
    <location>
        <position position="298"/>
    </location>
</feature>
<proteinExistence type="predicted"/>
<feature type="compositionally biased region" description="Basic and acidic residues" evidence="1">
    <location>
        <begin position="168"/>
        <end position="183"/>
    </location>
</feature>
<feature type="non-terminal residue" evidence="2">
    <location>
        <position position="1"/>
    </location>
</feature>
<sequence length="298" mass="32167">GGRHRTRVHPSRAGADRGPPPPPRPGPAVLRQPGRALQRRLPAACRHRGALRAAADPLRSDVPRPGRPSPGSLGRPPHGDRRPRPRRSQPDHLRWPGLARDRGRGDGRRRPPRRRTRAPLGLLPEGGHPGHADDGRPDGLPQHPPRDRDHGQPRAVGRQRRRRPGRRLHPDDRPPGPLDDARHQAAALRRVGPRGRHDGPLDPAPLHLPERALVADRAGNLRGRLRDHLRGVALVPRRRGRPGDPHLGQHAARRPAGAPAGLVAGALSRHRPSADGADAQPLGGRAAGRAGPAGAFEV</sequence>
<feature type="compositionally biased region" description="Basic residues" evidence="1">
    <location>
        <begin position="157"/>
        <end position="167"/>
    </location>
</feature>
<name>A0A6J4U0Q1_9BACT</name>
<feature type="compositionally biased region" description="Basic and acidic residues" evidence="1">
    <location>
        <begin position="128"/>
        <end position="137"/>
    </location>
</feature>
<gene>
    <name evidence="2" type="ORF">AVDCRST_MAG59-441</name>
</gene>
<protein>
    <submittedName>
        <fullName evidence="2">ABC transporter, permease protein 2 (Cluster 5, nickel/peptides/opines)</fullName>
    </submittedName>
</protein>
<feature type="compositionally biased region" description="Low complexity" evidence="1">
    <location>
        <begin position="283"/>
        <end position="298"/>
    </location>
</feature>
<organism evidence="2">
    <name type="scientific">uncultured Thermomicrobiales bacterium</name>
    <dbReference type="NCBI Taxonomy" id="1645740"/>
    <lineage>
        <taxon>Bacteria</taxon>
        <taxon>Pseudomonadati</taxon>
        <taxon>Thermomicrobiota</taxon>
        <taxon>Thermomicrobia</taxon>
        <taxon>Thermomicrobiales</taxon>
        <taxon>environmental samples</taxon>
    </lineage>
</organism>
<dbReference type="AlphaFoldDB" id="A0A6J4U0Q1"/>
<evidence type="ECO:0000256" key="1">
    <source>
        <dbReference type="SAM" id="MobiDB-lite"/>
    </source>
</evidence>
<feature type="compositionally biased region" description="Low complexity" evidence="1">
    <location>
        <begin position="254"/>
        <end position="267"/>
    </location>
</feature>
<feature type="region of interest" description="Disordered" evidence="1">
    <location>
        <begin position="236"/>
        <end position="298"/>
    </location>
</feature>
<feature type="region of interest" description="Disordered" evidence="1">
    <location>
        <begin position="1"/>
        <end position="207"/>
    </location>
</feature>
<feature type="compositionally biased region" description="Basic residues" evidence="1">
    <location>
        <begin position="1"/>
        <end position="10"/>
    </location>
</feature>
<evidence type="ECO:0000313" key="2">
    <source>
        <dbReference type="EMBL" id="CAA9537253.1"/>
    </source>
</evidence>
<reference evidence="2" key="1">
    <citation type="submission" date="2020-02" db="EMBL/GenBank/DDBJ databases">
        <authorList>
            <person name="Meier V. D."/>
        </authorList>
    </citation>
    <scope>NUCLEOTIDE SEQUENCE</scope>
    <source>
        <strain evidence="2">AVDCRST_MAG59</strain>
    </source>
</reference>
<dbReference type="EMBL" id="CADCWF010000018">
    <property type="protein sequence ID" value="CAA9537253.1"/>
    <property type="molecule type" value="Genomic_DNA"/>
</dbReference>
<accession>A0A6J4U0Q1</accession>
<feature type="compositionally biased region" description="Basic and acidic residues" evidence="1">
    <location>
        <begin position="77"/>
        <end position="109"/>
    </location>
</feature>